<evidence type="ECO:0000313" key="2">
    <source>
        <dbReference type="Proteomes" id="UP001221898"/>
    </source>
</evidence>
<protein>
    <submittedName>
        <fullName evidence="1">Uncharacterized protein</fullName>
    </submittedName>
</protein>
<reference evidence="1" key="1">
    <citation type="journal article" date="2023" name="Science">
        <title>Genome structures resolve the early diversification of teleost fishes.</title>
        <authorList>
            <person name="Parey E."/>
            <person name="Louis A."/>
            <person name="Montfort J."/>
            <person name="Bouchez O."/>
            <person name="Roques C."/>
            <person name="Iampietro C."/>
            <person name="Lluch J."/>
            <person name="Castinel A."/>
            <person name="Donnadieu C."/>
            <person name="Desvignes T."/>
            <person name="Floi Bucao C."/>
            <person name="Jouanno E."/>
            <person name="Wen M."/>
            <person name="Mejri S."/>
            <person name="Dirks R."/>
            <person name="Jansen H."/>
            <person name="Henkel C."/>
            <person name="Chen W.J."/>
            <person name="Zahm M."/>
            <person name="Cabau C."/>
            <person name="Klopp C."/>
            <person name="Thompson A.W."/>
            <person name="Robinson-Rechavi M."/>
            <person name="Braasch I."/>
            <person name="Lecointre G."/>
            <person name="Bobe J."/>
            <person name="Postlethwait J.H."/>
            <person name="Berthelot C."/>
            <person name="Roest Crollius H."/>
            <person name="Guiguen Y."/>
        </authorList>
    </citation>
    <scope>NUCLEOTIDE SEQUENCE</scope>
    <source>
        <strain evidence="1">NC1722</strain>
    </source>
</reference>
<organism evidence="1 2">
    <name type="scientific">Aldrovandia affinis</name>
    <dbReference type="NCBI Taxonomy" id="143900"/>
    <lineage>
        <taxon>Eukaryota</taxon>
        <taxon>Metazoa</taxon>
        <taxon>Chordata</taxon>
        <taxon>Craniata</taxon>
        <taxon>Vertebrata</taxon>
        <taxon>Euteleostomi</taxon>
        <taxon>Actinopterygii</taxon>
        <taxon>Neopterygii</taxon>
        <taxon>Teleostei</taxon>
        <taxon>Notacanthiformes</taxon>
        <taxon>Halosauridae</taxon>
        <taxon>Aldrovandia</taxon>
    </lineage>
</organism>
<proteinExistence type="predicted"/>
<evidence type="ECO:0000313" key="1">
    <source>
        <dbReference type="EMBL" id="KAJ8404307.1"/>
    </source>
</evidence>
<sequence>MRTTERKVGDITTPSDFSAVATVFVVFGTLRLQDCDSDLADRVNEDRVFSRAAGKGVQVGARLRKYGTLSLGAQLPFDAEGPIV</sequence>
<comment type="caution">
    <text evidence="1">The sequence shown here is derived from an EMBL/GenBank/DDBJ whole genome shotgun (WGS) entry which is preliminary data.</text>
</comment>
<dbReference type="AlphaFoldDB" id="A0AAD7WPB0"/>
<gene>
    <name evidence="1" type="ORF">AAFF_G00340800</name>
</gene>
<dbReference type="EMBL" id="JAINUG010000054">
    <property type="protein sequence ID" value="KAJ8404307.1"/>
    <property type="molecule type" value="Genomic_DNA"/>
</dbReference>
<name>A0AAD7WPB0_9TELE</name>
<dbReference type="Proteomes" id="UP001221898">
    <property type="component" value="Unassembled WGS sequence"/>
</dbReference>
<accession>A0AAD7WPB0</accession>
<keyword evidence="2" id="KW-1185">Reference proteome</keyword>